<proteinExistence type="predicted"/>
<accession>A0A6J4VUK7</accession>
<protein>
    <submittedName>
        <fullName evidence="7">GLP_28_74910_75575</fullName>
    </submittedName>
</protein>
<name>A0A6J4VUK7_9CYAN</name>
<evidence type="ECO:0000256" key="1">
    <source>
        <dbReference type="ARBA" id="ARBA00004651"/>
    </source>
</evidence>
<evidence type="ECO:0000313" key="7">
    <source>
        <dbReference type="EMBL" id="CAA9585891.1"/>
    </source>
</evidence>
<keyword evidence="2" id="KW-1003">Cell membrane</keyword>
<evidence type="ECO:0000256" key="5">
    <source>
        <dbReference type="ARBA" id="ARBA00023136"/>
    </source>
</evidence>
<dbReference type="GO" id="GO:0005886">
    <property type="term" value="C:plasma membrane"/>
    <property type="evidence" value="ECO:0007669"/>
    <property type="project" value="UniProtKB-SubCell"/>
</dbReference>
<dbReference type="EMBL" id="CADCWO010000198">
    <property type="protein sequence ID" value="CAA9585891.1"/>
    <property type="molecule type" value="Genomic_DNA"/>
</dbReference>
<reference evidence="7" key="1">
    <citation type="submission" date="2020-02" db="EMBL/GenBank/DDBJ databases">
        <authorList>
            <person name="Meier V. D."/>
        </authorList>
    </citation>
    <scope>NUCLEOTIDE SEQUENCE</scope>
    <source>
        <strain evidence="7">AVDCRST_MAG81</strain>
    </source>
</reference>
<dbReference type="Pfam" id="PF06146">
    <property type="entry name" value="PsiE"/>
    <property type="match status" value="1"/>
</dbReference>
<dbReference type="InterPro" id="IPR020948">
    <property type="entry name" value="P_starv_induced_PsiE-like"/>
</dbReference>
<feature type="transmembrane region" description="Helical" evidence="6">
    <location>
        <begin position="32"/>
        <end position="57"/>
    </location>
</feature>
<feature type="transmembrane region" description="Helical" evidence="6">
    <location>
        <begin position="127"/>
        <end position="144"/>
    </location>
</feature>
<keyword evidence="5 6" id="KW-0472">Membrane</keyword>
<feature type="transmembrane region" description="Helical" evidence="6">
    <location>
        <begin position="63"/>
        <end position="85"/>
    </location>
</feature>
<feature type="transmembrane region" description="Helical" evidence="6">
    <location>
        <begin position="97"/>
        <end position="115"/>
    </location>
</feature>
<evidence type="ECO:0000256" key="6">
    <source>
        <dbReference type="SAM" id="Phobius"/>
    </source>
</evidence>
<comment type="subcellular location">
    <subcellularLocation>
        <location evidence="1">Cell membrane</location>
        <topology evidence="1">Multi-pass membrane protein</topology>
    </subcellularLocation>
</comment>
<gene>
    <name evidence="7" type="ORF">AVDCRST_MAG81-3759</name>
</gene>
<sequence length="150" mass="16420">MWRRIAARLAAMGKDENFLASIKKIENLVSKALSVAMVIVILIAVGDLGLTLVKQLLAPPASFVGQTLIQILGLFLNVLIALEILENITAYLRKHVVQVELVIVTSIIAVARKIIILDFEKTSGTDLIGLAIAIFSLAISYWIVRRISTQ</sequence>
<evidence type="ECO:0000256" key="4">
    <source>
        <dbReference type="ARBA" id="ARBA00022989"/>
    </source>
</evidence>
<organism evidence="7">
    <name type="scientific">uncultured Synechococcales cyanobacterium</name>
    <dbReference type="NCBI Taxonomy" id="1936017"/>
    <lineage>
        <taxon>Bacteria</taxon>
        <taxon>Bacillati</taxon>
        <taxon>Cyanobacteriota</taxon>
        <taxon>Cyanophyceae</taxon>
        <taxon>Synechococcales</taxon>
        <taxon>environmental samples</taxon>
    </lineage>
</organism>
<keyword evidence="3 6" id="KW-0812">Transmembrane</keyword>
<dbReference type="AlphaFoldDB" id="A0A6J4VUK7"/>
<evidence type="ECO:0000256" key="3">
    <source>
        <dbReference type="ARBA" id="ARBA00022692"/>
    </source>
</evidence>
<evidence type="ECO:0000256" key="2">
    <source>
        <dbReference type="ARBA" id="ARBA00022475"/>
    </source>
</evidence>
<keyword evidence="4 6" id="KW-1133">Transmembrane helix</keyword>